<evidence type="ECO:0000256" key="1">
    <source>
        <dbReference type="ARBA" id="ARBA00022603"/>
    </source>
</evidence>
<dbReference type="GO" id="GO:0009007">
    <property type="term" value="F:site-specific DNA-methyltransferase (adenine-specific) activity"/>
    <property type="evidence" value="ECO:0007669"/>
    <property type="project" value="UniProtKB-EC"/>
</dbReference>
<keyword evidence="1 4" id="KW-0489">Methyltransferase</keyword>
<dbReference type="PANTHER" id="PTHR30481">
    <property type="entry name" value="DNA ADENINE METHYLASE"/>
    <property type="match status" value="1"/>
</dbReference>
<dbReference type="EMBL" id="BJVQ01000060">
    <property type="protein sequence ID" value="GEL48073.1"/>
    <property type="molecule type" value="Genomic_DNA"/>
</dbReference>
<dbReference type="Proteomes" id="UP000321723">
    <property type="component" value="Unassembled WGS sequence"/>
</dbReference>
<dbReference type="AlphaFoldDB" id="A0A511FFT4"/>
<dbReference type="EC" id="2.1.1.72" evidence="5"/>
<proteinExistence type="predicted"/>
<gene>
    <name evidence="4" type="ORF">CHO01_31890</name>
    <name evidence="5" type="ORF">HNR08_003585</name>
</gene>
<accession>A0A511FFT4</accession>
<dbReference type="InterPro" id="IPR012327">
    <property type="entry name" value="MeTrfase_D12"/>
</dbReference>
<dbReference type="SUPFAM" id="SSF53335">
    <property type="entry name" value="S-adenosyl-L-methionine-dependent methyltransferases"/>
    <property type="match status" value="1"/>
</dbReference>
<protein>
    <submittedName>
        <fullName evidence="5">DNA adenine methylase</fullName>
        <ecNumber evidence="5">2.1.1.72</ecNumber>
    </submittedName>
    <submittedName>
        <fullName evidence="4">DNA methyltransferase</fullName>
    </submittedName>
</protein>
<evidence type="ECO:0000256" key="3">
    <source>
        <dbReference type="ARBA" id="ARBA00022691"/>
    </source>
</evidence>
<keyword evidence="3" id="KW-0949">S-adenosyl-L-methionine</keyword>
<dbReference type="GO" id="GO:0043565">
    <property type="term" value="F:sequence-specific DNA binding"/>
    <property type="evidence" value="ECO:0007669"/>
    <property type="project" value="TreeGrafter"/>
</dbReference>
<dbReference type="GO" id="GO:0009307">
    <property type="term" value="P:DNA restriction-modification system"/>
    <property type="evidence" value="ECO:0007669"/>
    <property type="project" value="InterPro"/>
</dbReference>
<dbReference type="PANTHER" id="PTHR30481:SF2">
    <property type="entry name" value="SITE-SPECIFIC DNA-METHYLTRANSFERASE (ADENINE-SPECIFIC)"/>
    <property type="match status" value="1"/>
</dbReference>
<dbReference type="GO" id="GO:0006298">
    <property type="term" value="P:mismatch repair"/>
    <property type="evidence" value="ECO:0007669"/>
    <property type="project" value="TreeGrafter"/>
</dbReference>
<dbReference type="GO" id="GO:1904047">
    <property type="term" value="F:S-adenosyl-L-methionine binding"/>
    <property type="evidence" value="ECO:0007669"/>
    <property type="project" value="TreeGrafter"/>
</dbReference>
<name>A0A511FFT4_9CELL</name>
<keyword evidence="6" id="KW-1185">Reference proteome</keyword>
<evidence type="ECO:0000313" key="4">
    <source>
        <dbReference type="EMBL" id="GEL48073.1"/>
    </source>
</evidence>
<dbReference type="Gene3D" id="3.40.50.150">
    <property type="entry name" value="Vaccinia Virus protein VP39"/>
    <property type="match status" value="2"/>
</dbReference>
<sequence>MSARRYLSPLRYPGGKARMAPFLARAFAEQVSTLDVEIWLEPFAGGAGAALTLLDADAVPEVWLVEKHPAIAALWRTILTDGPDLAARVQGTVPDLDLWHWARQVLAAGESGLEADLAFAALVLNRCSRSGIVHPRVGPIGGKGQNGRWTLASRWNGPGLADRIRHVHSLRARIRFWQGDAIAALADLDGSGVEDEVLAFVDPPYIREGNGLYTNGMTAADHRRMAQVLNASPVRWLLTYDDEPVVAEQLYPDRRVLAYRIANTANRARIATEHAVLSDNLVLPEGELLPGAESAWVREHSHRSHAA</sequence>
<evidence type="ECO:0000313" key="7">
    <source>
        <dbReference type="Proteomes" id="UP000564629"/>
    </source>
</evidence>
<keyword evidence="2 4" id="KW-0808">Transferase</keyword>
<evidence type="ECO:0000313" key="6">
    <source>
        <dbReference type="Proteomes" id="UP000321723"/>
    </source>
</evidence>
<evidence type="ECO:0000256" key="2">
    <source>
        <dbReference type="ARBA" id="ARBA00022679"/>
    </source>
</evidence>
<dbReference type="InterPro" id="IPR029063">
    <property type="entry name" value="SAM-dependent_MTases_sf"/>
</dbReference>
<dbReference type="EMBL" id="JACHDN010000001">
    <property type="protein sequence ID" value="MBB5474849.1"/>
    <property type="molecule type" value="Genomic_DNA"/>
</dbReference>
<evidence type="ECO:0000313" key="5">
    <source>
        <dbReference type="EMBL" id="MBB5474849.1"/>
    </source>
</evidence>
<reference evidence="4 6" key="1">
    <citation type="submission" date="2019-07" db="EMBL/GenBank/DDBJ databases">
        <title>Whole genome shotgun sequence of Cellulomonas hominis NBRC 16055.</title>
        <authorList>
            <person name="Hosoyama A."/>
            <person name="Uohara A."/>
            <person name="Ohji S."/>
            <person name="Ichikawa N."/>
        </authorList>
    </citation>
    <scope>NUCLEOTIDE SEQUENCE [LARGE SCALE GENOMIC DNA]</scope>
    <source>
        <strain evidence="4 6">NBRC 16055</strain>
    </source>
</reference>
<dbReference type="RefSeq" id="WP_183835195.1">
    <property type="nucleotide sequence ID" value="NZ_BJVQ01000060.1"/>
</dbReference>
<dbReference type="GO" id="GO:0032259">
    <property type="term" value="P:methylation"/>
    <property type="evidence" value="ECO:0007669"/>
    <property type="project" value="UniProtKB-KW"/>
</dbReference>
<reference evidence="5 7" key="2">
    <citation type="submission" date="2020-08" db="EMBL/GenBank/DDBJ databases">
        <title>Sequencing the genomes of 1000 actinobacteria strains.</title>
        <authorList>
            <person name="Klenk H.-P."/>
        </authorList>
    </citation>
    <scope>NUCLEOTIDE SEQUENCE [LARGE SCALE GENOMIC DNA]</scope>
    <source>
        <strain evidence="5 7">DSM 9581</strain>
    </source>
</reference>
<comment type="caution">
    <text evidence="4">The sequence shown here is derived from an EMBL/GenBank/DDBJ whole genome shotgun (WGS) entry which is preliminary data.</text>
</comment>
<dbReference type="Proteomes" id="UP000564629">
    <property type="component" value="Unassembled WGS sequence"/>
</dbReference>
<organism evidence="4 6">
    <name type="scientific">Cellulomonas hominis</name>
    <dbReference type="NCBI Taxonomy" id="156981"/>
    <lineage>
        <taxon>Bacteria</taxon>
        <taxon>Bacillati</taxon>
        <taxon>Actinomycetota</taxon>
        <taxon>Actinomycetes</taxon>
        <taxon>Micrococcales</taxon>
        <taxon>Cellulomonadaceae</taxon>
        <taxon>Cellulomonas</taxon>
    </lineage>
</organism>